<dbReference type="SUPFAM" id="SSF82171">
    <property type="entry name" value="DPP6 N-terminal domain-like"/>
    <property type="match status" value="1"/>
</dbReference>
<protein>
    <submittedName>
        <fullName evidence="2">Periplasmic component of the Tol biopolymer transport system</fullName>
    </submittedName>
</protein>
<dbReference type="InterPro" id="IPR011659">
    <property type="entry name" value="WD40"/>
</dbReference>
<dbReference type="PANTHER" id="PTHR36842:SF1">
    <property type="entry name" value="PROTEIN TOLB"/>
    <property type="match status" value="1"/>
</dbReference>
<dbReference type="STRING" id="411684.HPDFL43_19372"/>
<proteinExistence type="inferred from homology"/>
<dbReference type="OrthoDB" id="9758793at2"/>
<comment type="caution">
    <text evidence="2">The sequence shown here is derived from an EMBL/GenBank/DDBJ whole genome shotgun (WGS) entry which is preliminary data.</text>
</comment>
<dbReference type="PANTHER" id="PTHR36842">
    <property type="entry name" value="PROTEIN TOLB HOMOLOG"/>
    <property type="match status" value="1"/>
</dbReference>
<evidence type="ECO:0000256" key="1">
    <source>
        <dbReference type="ARBA" id="ARBA00009820"/>
    </source>
</evidence>
<sequence>MRSALCIYEIATGTVEEVLATPRLIEAPNWTPDGVALIVNGDGRMFRVPLEAPDLVPIDTSHAINCNNDHGVSPDGERLVISDSTDTGQSCIWVLPIAGGIPERITGQVPSWWHGWSPDGSTLAYVGRRDDGFGIYTISLAGGDEEHLISGGGHYDGPDYSPDGAFIWFNSDRTGSMDLWRIPAAGGEPQQMTRDDRANWFPHPAPDGRSVLYLSYAPRTEGHPRDRDVELRLLDLADQSVRTLLSLFGGQGTINVPCWSPDGSRFAFVRYQPAEAN</sequence>
<dbReference type="Pfam" id="PF07676">
    <property type="entry name" value="PD40"/>
    <property type="match status" value="3"/>
</dbReference>
<comment type="similarity">
    <text evidence="1">Belongs to the TolB family.</text>
</comment>
<dbReference type="InterPro" id="IPR011042">
    <property type="entry name" value="6-blade_b-propeller_TolB-like"/>
</dbReference>
<evidence type="ECO:0000313" key="2">
    <source>
        <dbReference type="EMBL" id="EDQ35387.2"/>
    </source>
</evidence>
<dbReference type="HOGENOM" id="CLU_056136_0_0_5"/>
<dbReference type="RefSeq" id="WP_040449452.1">
    <property type="nucleotide sequence ID" value="NZ_CM002917.1"/>
</dbReference>
<organism evidence="2 3">
    <name type="scientific">Hoeflea phototrophica (strain DSM 17068 / NCIMB 14078 / DFL-43)</name>
    <dbReference type="NCBI Taxonomy" id="411684"/>
    <lineage>
        <taxon>Bacteria</taxon>
        <taxon>Pseudomonadati</taxon>
        <taxon>Pseudomonadota</taxon>
        <taxon>Alphaproteobacteria</taxon>
        <taxon>Hyphomicrobiales</taxon>
        <taxon>Rhizobiaceae</taxon>
        <taxon>Hoeflea</taxon>
    </lineage>
</organism>
<dbReference type="Gene3D" id="2.120.10.30">
    <property type="entry name" value="TolB, C-terminal domain"/>
    <property type="match status" value="1"/>
</dbReference>
<dbReference type="EMBL" id="ABIA03000001">
    <property type="protein sequence ID" value="EDQ35387.2"/>
    <property type="molecule type" value="Genomic_DNA"/>
</dbReference>
<reference evidence="2 3" key="1">
    <citation type="submission" date="2007-10" db="EMBL/GenBank/DDBJ databases">
        <authorList>
            <person name="Wagner-Dobler I."/>
            <person name="Ferriera S."/>
            <person name="Johnson J."/>
            <person name="Kravitz S."/>
            <person name="Beeson K."/>
            <person name="Sutton G."/>
            <person name="Rogers Y.-H."/>
            <person name="Friedman R."/>
            <person name="Frazier M."/>
            <person name="Venter J.C."/>
        </authorList>
    </citation>
    <scope>NUCLEOTIDE SEQUENCE [LARGE SCALE GENOMIC DNA]</scope>
    <source>
        <strain evidence="2 3">DFL-43</strain>
    </source>
</reference>
<reference evidence="2 3" key="2">
    <citation type="submission" date="2012-06" db="EMBL/GenBank/DDBJ databases">
        <authorList>
            <person name="Fiebig A."/>
        </authorList>
    </citation>
    <scope>NUCLEOTIDE SEQUENCE [LARGE SCALE GENOMIC DNA]</scope>
    <source>
        <strain evidence="2 3">DFL-43</strain>
    </source>
</reference>
<dbReference type="Proteomes" id="UP000004291">
    <property type="component" value="Chromosome"/>
</dbReference>
<name>A9CVJ8_HOEPD</name>
<dbReference type="eggNOG" id="COG0823">
    <property type="taxonomic scope" value="Bacteria"/>
</dbReference>
<accession>A9CVJ8</accession>
<gene>
    <name evidence="2" type="ORF">HPDFL43_19372</name>
</gene>
<dbReference type="AlphaFoldDB" id="A9CVJ8"/>
<evidence type="ECO:0000313" key="3">
    <source>
        <dbReference type="Proteomes" id="UP000004291"/>
    </source>
</evidence>
<keyword evidence="3" id="KW-1185">Reference proteome</keyword>